<evidence type="ECO:0000313" key="3">
    <source>
        <dbReference type="EMBL" id="GMF40355.1"/>
    </source>
</evidence>
<keyword evidence="4" id="KW-1185">Reference proteome</keyword>
<keyword evidence="1" id="KW-0812">Transmembrane</keyword>
<evidence type="ECO:0000313" key="4">
    <source>
        <dbReference type="Proteomes" id="UP001165121"/>
    </source>
</evidence>
<keyword evidence="1" id="KW-1133">Transmembrane helix</keyword>
<evidence type="ECO:0000256" key="1">
    <source>
        <dbReference type="SAM" id="Phobius"/>
    </source>
</evidence>
<dbReference type="Proteomes" id="UP001165121">
    <property type="component" value="Unassembled WGS sequence"/>
</dbReference>
<dbReference type="EMBL" id="BSXT01001240">
    <property type="protein sequence ID" value="GMF40355.1"/>
    <property type="molecule type" value="Genomic_DNA"/>
</dbReference>
<accession>A0A9W7CU10</accession>
<reference evidence="3" key="1">
    <citation type="submission" date="2023-04" db="EMBL/GenBank/DDBJ databases">
        <title>Phytophthora fragariaefolia NBRC 109709.</title>
        <authorList>
            <person name="Ichikawa N."/>
            <person name="Sato H."/>
            <person name="Tonouchi N."/>
        </authorList>
    </citation>
    <scope>NUCLEOTIDE SEQUENCE</scope>
    <source>
        <strain evidence="3">NBRC 109709</strain>
    </source>
</reference>
<gene>
    <name evidence="3" type="ORF">Pfra01_001236400</name>
</gene>
<protein>
    <submittedName>
        <fullName evidence="3">Unnamed protein product</fullName>
    </submittedName>
</protein>
<keyword evidence="2" id="KW-0732">Signal</keyword>
<proteinExistence type="predicted"/>
<name>A0A9W7CU10_9STRA</name>
<dbReference type="OrthoDB" id="97758at2759"/>
<organism evidence="3 4">
    <name type="scientific">Phytophthora fragariaefolia</name>
    <dbReference type="NCBI Taxonomy" id="1490495"/>
    <lineage>
        <taxon>Eukaryota</taxon>
        <taxon>Sar</taxon>
        <taxon>Stramenopiles</taxon>
        <taxon>Oomycota</taxon>
        <taxon>Peronosporomycetes</taxon>
        <taxon>Peronosporales</taxon>
        <taxon>Peronosporaceae</taxon>
        <taxon>Phytophthora</taxon>
    </lineage>
</organism>
<sequence>MRVGFFLAVAVATFASITGAENIVHGGDIVVPEAGGQFVGHNNHLRRLKGTHQLASNKEWWLLDNNNEERGFPGMSFFTKLKGKTQSLPKLKNGAAKIEKLDKEQVKGVTEATAKAVKKNRKIWPRVKTFLKILYGATLAALIIVGVEAMLD</sequence>
<comment type="caution">
    <text evidence="3">The sequence shown here is derived from an EMBL/GenBank/DDBJ whole genome shotgun (WGS) entry which is preliminary data.</text>
</comment>
<feature type="signal peptide" evidence="2">
    <location>
        <begin position="1"/>
        <end position="20"/>
    </location>
</feature>
<keyword evidence="1" id="KW-0472">Membrane</keyword>
<evidence type="ECO:0000256" key="2">
    <source>
        <dbReference type="SAM" id="SignalP"/>
    </source>
</evidence>
<dbReference type="AlphaFoldDB" id="A0A9W7CU10"/>
<feature type="chain" id="PRO_5040852525" evidence="2">
    <location>
        <begin position="21"/>
        <end position="152"/>
    </location>
</feature>
<feature type="transmembrane region" description="Helical" evidence="1">
    <location>
        <begin position="133"/>
        <end position="151"/>
    </location>
</feature>